<dbReference type="EMBL" id="LT629973">
    <property type="protein sequence ID" value="SEH82527.1"/>
    <property type="molecule type" value="Genomic_DNA"/>
</dbReference>
<reference evidence="3" key="1">
    <citation type="submission" date="2016-09" db="EMBL/GenBank/DDBJ databases">
        <authorList>
            <person name="Koehorst J."/>
        </authorList>
    </citation>
    <scope>NUCLEOTIDE SEQUENCE [LARGE SCALE GENOMIC DNA]</scope>
</reference>
<evidence type="ECO:0000313" key="2">
    <source>
        <dbReference type="EMBL" id="SEH82527.1"/>
    </source>
</evidence>
<feature type="region of interest" description="Disordered" evidence="1">
    <location>
        <begin position="104"/>
        <end position="156"/>
    </location>
</feature>
<gene>
    <name evidence="2" type="ORF">PYTT_1025</name>
</gene>
<feature type="region of interest" description="Disordered" evidence="1">
    <location>
        <begin position="1"/>
        <end position="28"/>
    </location>
</feature>
<evidence type="ECO:0000313" key="3">
    <source>
        <dbReference type="Proteomes" id="UP000176204"/>
    </source>
</evidence>
<feature type="compositionally biased region" description="Basic residues" evidence="1">
    <location>
        <begin position="142"/>
        <end position="155"/>
    </location>
</feature>
<dbReference type="KEGG" id="agl:PYTT_1025"/>
<evidence type="ECO:0000256" key="1">
    <source>
        <dbReference type="SAM" id="MobiDB-lite"/>
    </source>
</evidence>
<feature type="compositionally biased region" description="Basic residues" evidence="1">
    <location>
        <begin position="14"/>
        <end position="28"/>
    </location>
</feature>
<name>A0A1H6LD02_9BACT</name>
<protein>
    <submittedName>
        <fullName evidence="2">Uncharacterized protein</fullName>
    </submittedName>
</protein>
<proteinExistence type="predicted"/>
<accession>A0A1H6LD02</accession>
<dbReference type="Proteomes" id="UP000176204">
    <property type="component" value="Chromosome I"/>
</dbReference>
<keyword evidence="3" id="KW-1185">Reference proteome</keyword>
<dbReference type="AlphaFoldDB" id="A0A1H6LD02"/>
<sequence>MPPCKCTLQSATRHTPKSRKTRAHQQHQIPAHRRHCIGKPSQHRCQTNIRIKGKHPSIRQQKLNLAIVVMQKRRNRHPGHNGANCTQHESAQPWLLPDEPNQHLQHMQQPNHLPDPTHCHTKSQHRISTNGHPATEAPPLHIHSKNRRHSSRLSRKTFTYRVLNNSTERCPISSCNIGKSAKHNT</sequence>
<organism evidence="2 3">
    <name type="scientific">Akkermansia glycaniphila</name>
    <dbReference type="NCBI Taxonomy" id="1679444"/>
    <lineage>
        <taxon>Bacteria</taxon>
        <taxon>Pseudomonadati</taxon>
        <taxon>Verrucomicrobiota</taxon>
        <taxon>Verrucomicrobiia</taxon>
        <taxon>Verrucomicrobiales</taxon>
        <taxon>Akkermansiaceae</taxon>
        <taxon>Akkermansia</taxon>
    </lineage>
</organism>